<evidence type="ECO:0000313" key="2">
    <source>
        <dbReference type="Proteomes" id="UP000326857"/>
    </source>
</evidence>
<evidence type="ECO:0000313" key="1">
    <source>
        <dbReference type="EMBL" id="VVT26414.1"/>
    </source>
</evidence>
<reference evidence="1 2" key="1">
    <citation type="submission" date="2019-09" db="EMBL/GenBank/DDBJ databases">
        <authorList>
            <person name="Dittami M. S."/>
        </authorList>
    </citation>
    <scope>NUCLEOTIDE SEQUENCE [LARGE SCALE GENOMIC DNA]</scope>
    <source>
        <strain evidence="1">SPHINGO391</strain>
    </source>
</reference>
<organism evidence="1 2">
    <name type="scientific">Sphingomonas aurantiaca</name>
    <dbReference type="NCBI Taxonomy" id="185949"/>
    <lineage>
        <taxon>Bacteria</taxon>
        <taxon>Pseudomonadati</taxon>
        <taxon>Pseudomonadota</taxon>
        <taxon>Alphaproteobacteria</taxon>
        <taxon>Sphingomonadales</taxon>
        <taxon>Sphingomonadaceae</taxon>
        <taxon>Sphingomonas</taxon>
    </lineage>
</organism>
<dbReference type="Proteomes" id="UP000326857">
    <property type="component" value="Unassembled WGS sequence"/>
</dbReference>
<accession>A0A5E8AA71</accession>
<proteinExistence type="predicted"/>
<dbReference type="EMBL" id="CABVLI010000044">
    <property type="protein sequence ID" value="VVT26414.1"/>
    <property type="molecule type" value="Genomic_DNA"/>
</dbReference>
<protein>
    <submittedName>
        <fullName evidence="1">Uncharacterized protein</fullName>
    </submittedName>
</protein>
<gene>
    <name evidence="1" type="ORF">SPHINGO391_490146</name>
</gene>
<sequence>MRPFAGPGVAMNVVEKRYDQAYRDGVHDSVRGGPVADGLLRRYRADPGGSGARCALCVPARARRPAADQRV</sequence>
<name>A0A5E8AA71_9SPHN</name>
<dbReference type="AlphaFoldDB" id="A0A5E8AA71"/>